<dbReference type="Proteomes" id="UP000018922">
    <property type="component" value="Chromosome I"/>
</dbReference>
<name>V6EZS0_MAGGM</name>
<dbReference type="KEGG" id="mgy:MGMSRv2__0331"/>
<sequence length="21" mass="2540">MPRSHQLLKELWQYLGQIGKN</sequence>
<organism evidence="1 2">
    <name type="scientific">Magnetospirillum gryphiswaldense (strain DSM 6361 / JCM 21280 / NBRC 15271 / MSR-1)</name>
    <dbReference type="NCBI Taxonomy" id="431944"/>
    <lineage>
        <taxon>Bacteria</taxon>
        <taxon>Pseudomonadati</taxon>
        <taxon>Pseudomonadota</taxon>
        <taxon>Alphaproteobacteria</taxon>
        <taxon>Rhodospirillales</taxon>
        <taxon>Rhodospirillaceae</taxon>
        <taxon>Magnetospirillum</taxon>
    </lineage>
</organism>
<reference evidence="1 2" key="1">
    <citation type="journal article" date="2014" name="Genome Announc.">
        <title>Complete genome sequence of Magnetospirillum gryphiswaldense MSR-1.</title>
        <authorList>
            <person name="Wang X."/>
            <person name="Wang Q."/>
            <person name="Zhang W."/>
            <person name="Wang Y."/>
            <person name="Li L."/>
            <person name="Wen T."/>
            <person name="Zhang T."/>
            <person name="Zhang Y."/>
            <person name="Xu J."/>
            <person name="Hu J."/>
            <person name="Li S."/>
            <person name="Liu L."/>
            <person name="Liu J."/>
            <person name="Jiang W."/>
            <person name="Tian J."/>
            <person name="Li Y."/>
            <person name="Schuler D."/>
            <person name="Wang L."/>
            <person name="Li J."/>
        </authorList>
    </citation>
    <scope>NUCLEOTIDE SEQUENCE [LARGE SCALE GENOMIC DNA]</scope>
    <source>
        <strain evidence="2">DSM 6361 / JCM 21280 / NBRC 15271 / MSR-1</strain>
    </source>
</reference>
<accession>V6EZS0</accession>
<gene>
    <name evidence="1" type="ordered locus">MGMSRv2__0331</name>
</gene>
<dbReference type="EMBL" id="HG794546">
    <property type="protein sequence ID" value="CDK97546.1"/>
    <property type="molecule type" value="Genomic_DNA"/>
</dbReference>
<dbReference type="HOGENOM" id="CLU_3426585_0_0_5"/>
<keyword evidence="2" id="KW-1185">Reference proteome</keyword>
<proteinExistence type="predicted"/>
<evidence type="ECO:0000313" key="1">
    <source>
        <dbReference type="EMBL" id="CDK97546.1"/>
    </source>
</evidence>
<evidence type="ECO:0000313" key="2">
    <source>
        <dbReference type="Proteomes" id="UP000018922"/>
    </source>
</evidence>
<protein>
    <submittedName>
        <fullName evidence="1">Uncharacterized protein</fullName>
    </submittedName>
</protein>
<dbReference type="AlphaFoldDB" id="V6EZS0"/>